<feature type="non-terminal residue" evidence="1">
    <location>
        <position position="104"/>
    </location>
</feature>
<proteinExistence type="predicted"/>
<dbReference type="InParanoid" id="A0A0C3EAZ3"/>
<evidence type="ECO:0008006" key="3">
    <source>
        <dbReference type="Google" id="ProtNLM"/>
    </source>
</evidence>
<dbReference type="HOGENOM" id="CLU_2256553_0_0_1"/>
<organism evidence="1 2">
    <name type="scientific">Scleroderma citrinum Foug A</name>
    <dbReference type="NCBI Taxonomy" id="1036808"/>
    <lineage>
        <taxon>Eukaryota</taxon>
        <taxon>Fungi</taxon>
        <taxon>Dikarya</taxon>
        <taxon>Basidiomycota</taxon>
        <taxon>Agaricomycotina</taxon>
        <taxon>Agaricomycetes</taxon>
        <taxon>Agaricomycetidae</taxon>
        <taxon>Boletales</taxon>
        <taxon>Sclerodermatineae</taxon>
        <taxon>Sclerodermataceae</taxon>
        <taxon>Scleroderma</taxon>
    </lineage>
</organism>
<dbReference type="PANTHER" id="PTHR33481:SF1">
    <property type="entry name" value="ENDONUCLEASE_EXONUCLEASE_PHOSPHATASE DOMAIN-CONTAINING PROTEIN-RELATED"/>
    <property type="match status" value="1"/>
</dbReference>
<evidence type="ECO:0000313" key="2">
    <source>
        <dbReference type="Proteomes" id="UP000053989"/>
    </source>
</evidence>
<protein>
    <recommendedName>
        <fullName evidence="3">RNA-directed DNA polymerase</fullName>
    </recommendedName>
</protein>
<sequence>KWLGLTFDSKLLFNDHVKMAAHKAQNIARGLAVLGNTVRGLHKRLLRTIYGACVRSVMTYASPVLWGGSKKHANKLTHVQNACLCHIYAAFYTTSIHALEIGSA</sequence>
<keyword evidence="2" id="KW-1185">Reference proteome</keyword>
<dbReference type="EMBL" id="KN822005">
    <property type="protein sequence ID" value="KIM69915.1"/>
    <property type="molecule type" value="Genomic_DNA"/>
</dbReference>
<reference evidence="1 2" key="1">
    <citation type="submission" date="2014-04" db="EMBL/GenBank/DDBJ databases">
        <authorList>
            <consortium name="DOE Joint Genome Institute"/>
            <person name="Kuo A."/>
            <person name="Kohler A."/>
            <person name="Nagy L.G."/>
            <person name="Floudas D."/>
            <person name="Copeland A."/>
            <person name="Barry K.W."/>
            <person name="Cichocki N."/>
            <person name="Veneault-Fourrey C."/>
            <person name="LaButti K."/>
            <person name="Lindquist E.A."/>
            <person name="Lipzen A."/>
            <person name="Lundell T."/>
            <person name="Morin E."/>
            <person name="Murat C."/>
            <person name="Sun H."/>
            <person name="Tunlid A."/>
            <person name="Henrissat B."/>
            <person name="Grigoriev I.V."/>
            <person name="Hibbett D.S."/>
            <person name="Martin F."/>
            <person name="Nordberg H.P."/>
            <person name="Cantor M.N."/>
            <person name="Hua S.X."/>
        </authorList>
    </citation>
    <scope>NUCLEOTIDE SEQUENCE [LARGE SCALE GENOMIC DNA]</scope>
    <source>
        <strain evidence="1 2">Foug A</strain>
    </source>
</reference>
<accession>A0A0C3EAZ3</accession>
<feature type="non-terminal residue" evidence="1">
    <location>
        <position position="1"/>
    </location>
</feature>
<reference evidence="2" key="2">
    <citation type="submission" date="2015-01" db="EMBL/GenBank/DDBJ databases">
        <title>Evolutionary Origins and Diversification of the Mycorrhizal Mutualists.</title>
        <authorList>
            <consortium name="DOE Joint Genome Institute"/>
            <consortium name="Mycorrhizal Genomics Consortium"/>
            <person name="Kohler A."/>
            <person name="Kuo A."/>
            <person name="Nagy L.G."/>
            <person name="Floudas D."/>
            <person name="Copeland A."/>
            <person name="Barry K.W."/>
            <person name="Cichocki N."/>
            <person name="Veneault-Fourrey C."/>
            <person name="LaButti K."/>
            <person name="Lindquist E.A."/>
            <person name="Lipzen A."/>
            <person name="Lundell T."/>
            <person name="Morin E."/>
            <person name="Murat C."/>
            <person name="Riley R."/>
            <person name="Ohm R."/>
            <person name="Sun H."/>
            <person name="Tunlid A."/>
            <person name="Henrissat B."/>
            <person name="Grigoriev I.V."/>
            <person name="Hibbett D.S."/>
            <person name="Martin F."/>
        </authorList>
    </citation>
    <scope>NUCLEOTIDE SEQUENCE [LARGE SCALE GENOMIC DNA]</scope>
    <source>
        <strain evidence="2">Foug A</strain>
    </source>
</reference>
<gene>
    <name evidence="1" type="ORF">SCLCIDRAFT_55760</name>
</gene>
<dbReference type="Proteomes" id="UP000053989">
    <property type="component" value="Unassembled WGS sequence"/>
</dbReference>
<dbReference type="OrthoDB" id="2655573at2759"/>
<name>A0A0C3EAZ3_9AGAM</name>
<dbReference type="AlphaFoldDB" id="A0A0C3EAZ3"/>
<dbReference type="STRING" id="1036808.A0A0C3EAZ3"/>
<dbReference type="PANTHER" id="PTHR33481">
    <property type="entry name" value="REVERSE TRANSCRIPTASE"/>
    <property type="match status" value="1"/>
</dbReference>
<evidence type="ECO:0000313" key="1">
    <source>
        <dbReference type="EMBL" id="KIM69915.1"/>
    </source>
</evidence>